<evidence type="ECO:0000256" key="1">
    <source>
        <dbReference type="ARBA" id="ARBA00001954"/>
    </source>
</evidence>
<protein>
    <recommendedName>
        <fullName evidence="13">[histone H3]-trimethyl-L-lysine(27) demethylase</fullName>
        <ecNumber evidence="13">1.14.11.68</ecNumber>
    </recommendedName>
</protein>
<evidence type="ECO:0000256" key="9">
    <source>
        <dbReference type="ARBA" id="ARBA00023002"/>
    </source>
</evidence>
<gene>
    <name evidence="18" type="primary">kdm6bb</name>
    <name evidence="18" type="ORF">DAT39_020580</name>
</gene>
<keyword evidence="9" id="KW-0560">Oxidoreductase</keyword>
<keyword evidence="16" id="KW-1133">Transmembrane helix</keyword>
<comment type="similarity">
    <text evidence="12">Belongs to the UTX family.</text>
</comment>
<feature type="compositionally biased region" description="Low complexity" evidence="15">
    <location>
        <begin position="627"/>
        <end position="641"/>
    </location>
</feature>
<dbReference type="OrthoDB" id="418911at2759"/>
<keyword evidence="7" id="KW-0156">Chromatin regulator</keyword>
<dbReference type="FunFam" id="1.20.58.1370:FF:000001">
    <property type="entry name" value="lysine-specific demethylase 6A isoform X2"/>
    <property type="match status" value="1"/>
</dbReference>
<feature type="compositionally biased region" description="Basic and acidic residues" evidence="15">
    <location>
        <begin position="579"/>
        <end position="592"/>
    </location>
</feature>
<dbReference type="FunFam" id="2.10.110.20:FF:000001">
    <property type="entry name" value="lysine-specific demethylase 6A isoform X2"/>
    <property type="match status" value="1"/>
</dbReference>
<comment type="cofactor">
    <cofactor evidence="2">
        <name>L-ascorbate</name>
        <dbReference type="ChEBI" id="CHEBI:38290"/>
    </cofactor>
</comment>
<feature type="compositionally biased region" description="Polar residues" evidence="15">
    <location>
        <begin position="808"/>
        <end position="821"/>
    </location>
</feature>
<evidence type="ECO:0000256" key="8">
    <source>
        <dbReference type="ARBA" id="ARBA00022964"/>
    </source>
</evidence>
<name>A0A8J4T5J3_CLAMG</name>
<dbReference type="Gene3D" id="2.10.110.20">
    <property type="match status" value="1"/>
</dbReference>
<feature type="compositionally biased region" description="Low complexity" evidence="15">
    <location>
        <begin position="1107"/>
        <end position="1119"/>
    </location>
</feature>
<feature type="compositionally biased region" description="Basic and acidic residues" evidence="15">
    <location>
        <begin position="456"/>
        <end position="478"/>
    </location>
</feature>
<comment type="subcellular location">
    <subcellularLocation>
        <location evidence="3">Nucleus</location>
    </subcellularLocation>
</comment>
<feature type="non-terminal residue" evidence="18">
    <location>
        <position position="1852"/>
    </location>
</feature>
<keyword evidence="16" id="KW-0472">Membrane</keyword>
<keyword evidence="16" id="KW-0812">Transmembrane</keyword>
<keyword evidence="5" id="KW-0479">Metal-binding</keyword>
<feature type="region of interest" description="Disordered" evidence="15">
    <location>
        <begin position="579"/>
        <end position="931"/>
    </location>
</feature>
<dbReference type="Proteomes" id="UP000727407">
    <property type="component" value="Unassembled WGS sequence"/>
</dbReference>
<feature type="compositionally biased region" description="Polar residues" evidence="15">
    <location>
        <begin position="1741"/>
        <end position="1752"/>
    </location>
</feature>
<dbReference type="PROSITE" id="PS51184">
    <property type="entry name" value="JMJC"/>
    <property type="match status" value="1"/>
</dbReference>
<sequence length="1852" mass="206992">WMYHTEHQYSDRYSWDSFPSGGSTRASWAPSSSRHLPPPSRGSGGGYQSDLSHASGRNYYKAYNNRPPEFSRHRIHDHPPRERGPNVRDRVTSWSWGSNQHQNADRAALNGYGSGCGGRAPNNQPPRYGGPHQQHRTPTADRWSPVTSSRSFQSPSLKRPGPRNTSPSRDDCPSKRNKSISSHEALPSKIKHPLPMNPHPLSHLPRTSSPPYRSDAQWSQAHKRQSALRFQESSQSNSKDHLHRIHPEFSSNLGCPGQDFHSSKSLKPGHLHSYGHQAHEHLGPHGTKGDWEHSFPPSPANLTRVPYSPQHQPPAGSHRHPVPHASRGSPTPAWKDKQSSDTGCSGLGFEERQHLQGPKEGGRHYSTAKHTQIHCSPESRSRSTTCGRASLSPSPEPGSSSQRLEGKKIRVSKHRAPSTHTKPSYSNHGAQDSPIHQLDTDMLKYAETKKRHRERERRQDRKAEEGADERKARILRKLEAKKKKRERQEKRSRRERKGSHRKGEIGVHSDRKTKDERKRAKKAEKNGNKKDENDNLRRELSPQNPSCDSLIKSTDSAIFESSQLAAFSDTSLCIQKYTKHEEDKESKCDSDSSKTSGFISPSTPPLRNQMQCQSEEIANDIISESDNSLPSSEPTSPNTSSFQNHAKQLDQDITSEPSARSELELPMLNSISGFQERFPQPEEKNQHAPDLLPAHTNSTEDPLRLDPSASPPVLSWQGSPVLDLSEEEEDEAGVNVAGVIRRPVLQPSPTHPSPTQESEEIWKQPGHPLGLDYHPSDLAKLYGIAEPLKAVGEDDDEEEEEEEDNEPVSEQQDSSTRTSQGLHLHDTDVTLASDSHKYTYRGGPFGRPPPHTMVGVKYSSSLLPGPEIHSPEQHSPPSTSPRAASPVGMPLTSLSPSVSTSDLSKPDNNMQANEETKEDRAVQKEGDDTTEAIESLTDTIRTSLVKEDEVKVLPSTLSPASLQAKLAHSCEVLLNQTSSTLLSSDVDTEKKKSKTKLGKKKKKKHGQSRDRKRMHQKKQETKPGSSSITEESSIREGRGHEKQKRNTKSEKHHCSNSSEAAKPLTKGRKKQEVAERKPTEPEKEQRKGVKERAKAKEKNKDKDVGMTKSTSSSRSGSSTAPAVQMSSVTLKELKIQLVKLKISGRQMFLASEFDHERISLKDISINNSAAEIIRACKDAKVKGRFRESYLLPSLSVKPMLNPESPIPREKLNPPTPSIYLESKRDAFSPVLLQFCTDPKNPVTVIRGLAGSLRLNLGLFSTKSLVEANAEHAVEVRTQVQQPADENWNTSGSAQTWPCESSRSHTTISKYAQYQASSFQESLQEEKDSEDEDEGERKTELKPETPSISPSCTQSSEQKSIGRIIKFGTNIDLSDPKRWKAQLQELLKLPVFMRVSSTENMLSHVGHTILGMNTVQLYMKVPGSRTPGHQENNNFCSVNINIGPGDCEWFAVHDNYWEAISRFCDKNGVDYLTGAWWPVLEDLYRSNIPVYRFIQRPGDLVWINAGTVHWVQAVGWCNNIAWNVGPLNSYQYQLALERFEWNEVKKVKSIVPMIHVSWNVARTIKITDSNTYKMIRHCLLQSIKHIQILREQLIAEGKKICYQSRVKDEPAYYCNECDVEVFNLLFVTSEGSSRKMYVVHCEDCARRRSSTLSGTVVLEQYRAEDLMNTYDNFVLLEANLGSVCQGQEVILVYLSQQEQEVMCLRRCPARGDIGIHSHSIISVYLPHSEPWSHGTRMTLSRNGTLERTPSRQFGSEAGDSDSTRLHHTTAMSSPVVDPVTPAVVVPPPYSSSKAATEPLELRASLDCWACSVLVTVQNLIIAALNVSLASVVFGIILTPALTMVVFGFLCHSK</sequence>
<keyword evidence="8" id="KW-0223">Dioxygenase</keyword>
<feature type="region of interest" description="Disordered" evidence="15">
    <location>
        <begin position="977"/>
        <end position="1124"/>
    </location>
</feature>
<dbReference type="PANTHER" id="PTHR14017:SF27">
    <property type="entry name" value="[HISTONE H3]-TRIMETHYL-L-LYSINE(27) DEMETHYLASE"/>
    <property type="match status" value="1"/>
</dbReference>
<feature type="compositionally biased region" description="Polar residues" evidence="15">
    <location>
        <begin position="642"/>
        <end position="658"/>
    </location>
</feature>
<evidence type="ECO:0000259" key="17">
    <source>
        <dbReference type="PROSITE" id="PS51184"/>
    </source>
</evidence>
<feature type="domain" description="JmjC" evidence="17">
    <location>
        <begin position="1377"/>
        <end position="1540"/>
    </location>
</feature>
<evidence type="ECO:0000256" key="11">
    <source>
        <dbReference type="ARBA" id="ARBA00023242"/>
    </source>
</evidence>
<evidence type="ECO:0000256" key="13">
    <source>
        <dbReference type="ARBA" id="ARBA00034525"/>
    </source>
</evidence>
<feature type="compositionally biased region" description="Basic and acidic residues" evidence="15">
    <location>
        <begin position="914"/>
        <end position="927"/>
    </location>
</feature>
<comment type="caution">
    <text evidence="18">The sequence shown here is derived from an EMBL/GenBank/DDBJ whole genome shotgun (WGS) entry which is preliminary data.</text>
</comment>
<feature type="compositionally biased region" description="Basic and acidic residues" evidence="15">
    <location>
        <begin position="438"/>
        <end position="448"/>
    </location>
</feature>
<evidence type="ECO:0000256" key="3">
    <source>
        <dbReference type="ARBA" id="ARBA00004123"/>
    </source>
</evidence>
<evidence type="ECO:0000256" key="4">
    <source>
        <dbReference type="ARBA" id="ARBA00022553"/>
    </source>
</evidence>
<evidence type="ECO:0000313" key="19">
    <source>
        <dbReference type="Proteomes" id="UP000727407"/>
    </source>
</evidence>
<evidence type="ECO:0000256" key="12">
    <source>
        <dbReference type="ARBA" id="ARBA00034483"/>
    </source>
</evidence>
<dbReference type="InterPro" id="IPR051630">
    <property type="entry name" value="Corepressor-Demethylase"/>
</dbReference>
<feature type="compositionally biased region" description="Basic and acidic residues" evidence="15">
    <location>
        <begin position="69"/>
        <end position="91"/>
    </location>
</feature>
<feature type="region of interest" description="Disordered" evidence="15">
    <location>
        <begin position="1318"/>
        <end position="1358"/>
    </location>
</feature>
<dbReference type="EC" id="1.14.11.68" evidence="13"/>
<evidence type="ECO:0000313" key="18">
    <source>
        <dbReference type="EMBL" id="KAF5889721.1"/>
    </source>
</evidence>
<feature type="compositionally biased region" description="Polar residues" evidence="15">
    <location>
        <begin position="418"/>
        <end position="430"/>
    </location>
</feature>
<feature type="compositionally biased region" description="Polar residues" evidence="15">
    <location>
        <begin position="92"/>
        <end position="102"/>
    </location>
</feature>
<feature type="compositionally biased region" description="Acidic residues" evidence="15">
    <location>
        <begin position="793"/>
        <end position="807"/>
    </location>
</feature>
<dbReference type="InterPro" id="IPR046941">
    <property type="entry name" value="KDM6_GATAL_sf"/>
</dbReference>
<feature type="non-terminal residue" evidence="18">
    <location>
        <position position="1"/>
    </location>
</feature>
<evidence type="ECO:0000256" key="15">
    <source>
        <dbReference type="SAM" id="MobiDB-lite"/>
    </source>
</evidence>
<feature type="transmembrane region" description="Helical" evidence="16">
    <location>
        <begin position="1818"/>
        <end position="1848"/>
    </location>
</feature>
<proteinExistence type="inferred from homology"/>
<reference evidence="18" key="1">
    <citation type="submission" date="2020-07" db="EMBL/GenBank/DDBJ databases">
        <title>Clarias magur genome sequencing, assembly and annotation.</title>
        <authorList>
            <person name="Kushwaha B."/>
            <person name="Kumar R."/>
            <person name="Das P."/>
            <person name="Joshi C.G."/>
            <person name="Kumar D."/>
            <person name="Nagpure N.S."/>
            <person name="Pandey M."/>
            <person name="Agarwal S."/>
            <person name="Srivastava S."/>
            <person name="Singh M."/>
            <person name="Sahoo L."/>
            <person name="Jayasankar P."/>
            <person name="Meher P.K."/>
            <person name="Koringa P.G."/>
            <person name="Iquebal M.A."/>
            <person name="Das S.P."/>
            <person name="Bit A."/>
            <person name="Patnaik S."/>
            <person name="Patel N."/>
            <person name="Shah T.M."/>
            <person name="Hinsu A."/>
            <person name="Jena J.K."/>
        </authorList>
    </citation>
    <scope>NUCLEOTIDE SEQUENCE</scope>
    <source>
        <strain evidence="18">CIFAMagur01</strain>
        <tissue evidence="18">Testis</tissue>
    </source>
</reference>
<dbReference type="InterPro" id="IPR048560">
    <property type="entry name" value="KDM6A_B-like_GATAL"/>
</dbReference>
<keyword evidence="10" id="KW-0408">Iron</keyword>
<keyword evidence="4" id="KW-0597">Phosphoprotein</keyword>
<dbReference type="GO" id="GO:0010468">
    <property type="term" value="P:regulation of gene expression"/>
    <property type="evidence" value="ECO:0007669"/>
    <property type="project" value="TreeGrafter"/>
</dbReference>
<organism evidence="18 19">
    <name type="scientific">Clarias magur</name>
    <name type="common">Asian catfish</name>
    <name type="synonym">Macropteronotus magur</name>
    <dbReference type="NCBI Taxonomy" id="1594786"/>
    <lineage>
        <taxon>Eukaryota</taxon>
        <taxon>Metazoa</taxon>
        <taxon>Chordata</taxon>
        <taxon>Craniata</taxon>
        <taxon>Vertebrata</taxon>
        <taxon>Euteleostomi</taxon>
        <taxon>Actinopterygii</taxon>
        <taxon>Neopterygii</taxon>
        <taxon>Teleostei</taxon>
        <taxon>Ostariophysi</taxon>
        <taxon>Siluriformes</taxon>
        <taxon>Clariidae</taxon>
        <taxon>Clarias</taxon>
    </lineage>
</organism>
<dbReference type="GO" id="GO:0000978">
    <property type="term" value="F:RNA polymerase II cis-regulatory region sequence-specific DNA binding"/>
    <property type="evidence" value="ECO:0007669"/>
    <property type="project" value="TreeGrafter"/>
</dbReference>
<dbReference type="GO" id="GO:0044666">
    <property type="term" value="C:MLL3/4 complex"/>
    <property type="evidence" value="ECO:0007669"/>
    <property type="project" value="TreeGrafter"/>
</dbReference>
<dbReference type="Gene3D" id="2.60.120.650">
    <property type="entry name" value="Cupin"/>
    <property type="match status" value="1"/>
</dbReference>
<feature type="region of interest" description="Disordered" evidence="15">
    <location>
        <begin position="1741"/>
        <end position="1764"/>
    </location>
</feature>
<dbReference type="GO" id="GO:0071558">
    <property type="term" value="F:histone H3K27me2/H3K27me3 demethylase activity"/>
    <property type="evidence" value="ECO:0007669"/>
    <property type="project" value="UniProtKB-EC"/>
</dbReference>
<dbReference type="GO" id="GO:0046872">
    <property type="term" value="F:metal ion binding"/>
    <property type="evidence" value="ECO:0007669"/>
    <property type="project" value="UniProtKB-KW"/>
</dbReference>
<evidence type="ECO:0000256" key="7">
    <source>
        <dbReference type="ARBA" id="ARBA00022853"/>
    </source>
</evidence>
<dbReference type="SMART" id="SM00558">
    <property type="entry name" value="JmjC"/>
    <property type="match status" value="1"/>
</dbReference>
<evidence type="ECO:0000256" key="14">
    <source>
        <dbReference type="ARBA" id="ARBA00048695"/>
    </source>
</evidence>
<feature type="compositionally biased region" description="Polar residues" evidence="15">
    <location>
        <begin position="597"/>
        <end position="626"/>
    </location>
</feature>
<feature type="compositionally biased region" description="Basic and acidic residues" evidence="15">
    <location>
        <begin position="1070"/>
        <end position="1105"/>
    </location>
</feature>
<feature type="compositionally biased region" description="Basic residues" evidence="15">
    <location>
        <begin position="479"/>
        <end position="500"/>
    </location>
</feature>
<dbReference type="SUPFAM" id="SSF51197">
    <property type="entry name" value="Clavaminate synthase-like"/>
    <property type="match status" value="1"/>
</dbReference>
<keyword evidence="11" id="KW-0539">Nucleus</keyword>
<dbReference type="Pfam" id="PF02373">
    <property type="entry name" value="JmjC"/>
    <property type="match status" value="1"/>
</dbReference>
<dbReference type="GO" id="GO:0031490">
    <property type="term" value="F:chromatin DNA binding"/>
    <property type="evidence" value="ECO:0007669"/>
    <property type="project" value="TreeGrafter"/>
</dbReference>
<dbReference type="InterPro" id="IPR003347">
    <property type="entry name" value="JmjC_dom"/>
</dbReference>
<dbReference type="Gene3D" id="1.20.58.1370">
    <property type="match status" value="1"/>
</dbReference>
<keyword evidence="19" id="KW-1185">Reference proteome</keyword>
<dbReference type="PANTHER" id="PTHR14017">
    <property type="entry name" value="LYSINE-SPECIFIC DEMETHYLASE"/>
    <property type="match status" value="1"/>
</dbReference>
<feature type="region of interest" description="Disordered" evidence="15">
    <location>
        <begin position="14"/>
        <end position="550"/>
    </location>
</feature>
<dbReference type="Pfam" id="PF21322">
    <property type="entry name" value="KDM6_C-hel"/>
    <property type="match status" value="1"/>
</dbReference>
<feature type="compositionally biased region" description="Polar residues" evidence="15">
    <location>
        <begin position="541"/>
        <end position="550"/>
    </location>
</feature>
<feature type="compositionally biased region" description="Basic and acidic residues" evidence="15">
    <location>
        <begin position="501"/>
        <end position="540"/>
    </location>
</feature>
<feature type="compositionally biased region" description="Basic and acidic residues" evidence="15">
    <location>
        <begin position="277"/>
        <end position="293"/>
    </location>
</feature>
<dbReference type="InterPro" id="IPR048562">
    <property type="entry name" value="KDM6A_B-like_C-hel"/>
</dbReference>
<evidence type="ECO:0000256" key="10">
    <source>
        <dbReference type="ARBA" id="ARBA00023004"/>
    </source>
</evidence>
<dbReference type="GO" id="GO:0007507">
    <property type="term" value="P:heart development"/>
    <property type="evidence" value="ECO:0007669"/>
    <property type="project" value="TreeGrafter"/>
</dbReference>
<evidence type="ECO:0000256" key="6">
    <source>
        <dbReference type="ARBA" id="ARBA00022833"/>
    </source>
</evidence>
<evidence type="ECO:0000256" key="2">
    <source>
        <dbReference type="ARBA" id="ARBA00001961"/>
    </source>
</evidence>
<accession>A0A8J4T5J3</accession>
<dbReference type="EMBL" id="QNUK01000774">
    <property type="protein sequence ID" value="KAF5889721.1"/>
    <property type="molecule type" value="Genomic_DNA"/>
</dbReference>
<feature type="compositionally biased region" description="Low complexity" evidence="15">
    <location>
        <begin position="390"/>
        <end position="401"/>
    </location>
</feature>
<evidence type="ECO:0000256" key="5">
    <source>
        <dbReference type="ARBA" id="ARBA00022723"/>
    </source>
</evidence>
<feature type="compositionally biased region" description="Polar residues" evidence="15">
    <location>
        <begin position="1345"/>
        <end position="1358"/>
    </location>
</feature>
<comment type="cofactor">
    <cofactor evidence="1">
        <name>Fe(2+)</name>
        <dbReference type="ChEBI" id="CHEBI:29033"/>
    </cofactor>
</comment>
<keyword evidence="6" id="KW-0862">Zinc</keyword>
<feature type="compositionally biased region" description="Polar residues" evidence="15">
    <location>
        <begin position="205"/>
        <end position="220"/>
    </location>
</feature>
<comment type="catalytic activity">
    <reaction evidence="14">
        <text>N(6),N(6),N(6)-trimethyl-L-lysyl(27)-[histone H3] + 2 2-oxoglutarate + 2 O2 = N(6)-methyl-L-lysyl(27)-[histone H3] + 2 formaldehyde + 2 succinate + 2 CO2</text>
        <dbReference type="Rhea" id="RHEA:60224"/>
        <dbReference type="Rhea" id="RHEA-COMP:15535"/>
        <dbReference type="Rhea" id="RHEA-COMP:15544"/>
        <dbReference type="ChEBI" id="CHEBI:15379"/>
        <dbReference type="ChEBI" id="CHEBI:16526"/>
        <dbReference type="ChEBI" id="CHEBI:16810"/>
        <dbReference type="ChEBI" id="CHEBI:16842"/>
        <dbReference type="ChEBI" id="CHEBI:30031"/>
        <dbReference type="ChEBI" id="CHEBI:61929"/>
        <dbReference type="ChEBI" id="CHEBI:61961"/>
        <dbReference type="EC" id="1.14.11.68"/>
    </reaction>
</comment>
<evidence type="ECO:0000256" key="16">
    <source>
        <dbReference type="SAM" id="Phobius"/>
    </source>
</evidence>
<dbReference type="Pfam" id="PF21326">
    <property type="entry name" value="KDM6_GATAL"/>
    <property type="match status" value="1"/>
</dbReference>
<feature type="compositionally biased region" description="Low complexity" evidence="15">
    <location>
        <begin position="875"/>
        <end position="903"/>
    </location>
</feature>
<feature type="compositionally biased region" description="Polar residues" evidence="15">
    <location>
        <begin position="145"/>
        <end position="156"/>
    </location>
</feature>
<feature type="compositionally biased region" description="Basic residues" evidence="15">
    <location>
        <begin position="991"/>
        <end position="1016"/>
    </location>
</feature>
<feature type="region of interest" description="Disordered" evidence="15">
    <location>
        <begin position="1278"/>
        <end position="1300"/>
    </location>
</feature>